<accession>A0AAV9AYW5</accession>
<dbReference type="EMBL" id="JAUJYN010000006">
    <property type="protein sequence ID" value="KAK1269315.1"/>
    <property type="molecule type" value="Genomic_DNA"/>
</dbReference>
<reference evidence="2" key="1">
    <citation type="journal article" date="2023" name="Nat. Commun.">
        <title>Diploid and tetraploid genomes of Acorus and the evolution of monocots.</title>
        <authorList>
            <person name="Ma L."/>
            <person name="Liu K.W."/>
            <person name="Li Z."/>
            <person name="Hsiao Y.Y."/>
            <person name="Qi Y."/>
            <person name="Fu T."/>
            <person name="Tang G.D."/>
            <person name="Zhang D."/>
            <person name="Sun W.H."/>
            <person name="Liu D.K."/>
            <person name="Li Y."/>
            <person name="Chen G.Z."/>
            <person name="Liu X.D."/>
            <person name="Liao X.Y."/>
            <person name="Jiang Y.T."/>
            <person name="Yu X."/>
            <person name="Hao Y."/>
            <person name="Huang J."/>
            <person name="Zhao X.W."/>
            <person name="Ke S."/>
            <person name="Chen Y.Y."/>
            <person name="Wu W.L."/>
            <person name="Hsu J.L."/>
            <person name="Lin Y.F."/>
            <person name="Huang M.D."/>
            <person name="Li C.Y."/>
            <person name="Huang L."/>
            <person name="Wang Z.W."/>
            <person name="Zhao X."/>
            <person name="Zhong W.Y."/>
            <person name="Peng D.H."/>
            <person name="Ahmad S."/>
            <person name="Lan S."/>
            <person name="Zhang J.S."/>
            <person name="Tsai W.C."/>
            <person name="Van de Peer Y."/>
            <person name="Liu Z.J."/>
        </authorList>
    </citation>
    <scope>NUCLEOTIDE SEQUENCE</scope>
    <source>
        <strain evidence="2">SCP</strain>
    </source>
</reference>
<sequence>MGNCLETWTHGQQEHQQQEDEQSKVSDYDEKVGGFKVKIVLTKAELDWLMFELEMKEGGRSLEEVLDEIERERERERERVKSPSWKPSLERITECPEVLCIEEDMATTTTTS</sequence>
<reference evidence="2" key="2">
    <citation type="submission" date="2023-06" db="EMBL/GenBank/DDBJ databases">
        <authorList>
            <person name="Ma L."/>
            <person name="Liu K.-W."/>
            <person name="Li Z."/>
            <person name="Hsiao Y.-Y."/>
            <person name="Qi Y."/>
            <person name="Fu T."/>
            <person name="Tang G."/>
            <person name="Zhang D."/>
            <person name="Sun W.-H."/>
            <person name="Liu D.-K."/>
            <person name="Li Y."/>
            <person name="Chen G.-Z."/>
            <person name="Liu X.-D."/>
            <person name="Liao X.-Y."/>
            <person name="Jiang Y.-T."/>
            <person name="Yu X."/>
            <person name="Hao Y."/>
            <person name="Huang J."/>
            <person name="Zhao X.-W."/>
            <person name="Ke S."/>
            <person name="Chen Y.-Y."/>
            <person name="Wu W.-L."/>
            <person name="Hsu J.-L."/>
            <person name="Lin Y.-F."/>
            <person name="Huang M.-D."/>
            <person name="Li C.-Y."/>
            <person name="Huang L."/>
            <person name="Wang Z.-W."/>
            <person name="Zhao X."/>
            <person name="Zhong W.-Y."/>
            <person name="Peng D.-H."/>
            <person name="Ahmad S."/>
            <person name="Lan S."/>
            <person name="Zhang J.-S."/>
            <person name="Tsai W.-C."/>
            <person name="Van De Peer Y."/>
            <person name="Liu Z.-J."/>
        </authorList>
    </citation>
    <scope>NUCLEOTIDE SEQUENCE</scope>
    <source>
        <strain evidence="2">SCP</strain>
        <tissue evidence="2">Leaves</tissue>
    </source>
</reference>
<keyword evidence="3" id="KW-1185">Reference proteome</keyword>
<evidence type="ECO:0000313" key="2">
    <source>
        <dbReference type="EMBL" id="KAK1269315.1"/>
    </source>
</evidence>
<dbReference type="AlphaFoldDB" id="A0AAV9AYW5"/>
<name>A0AAV9AYW5_ACOGR</name>
<evidence type="ECO:0000313" key="3">
    <source>
        <dbReference type="Proteomes" id="UP001179952"/>
    </source>
</evidence>
<evidence type="ECO:0000256" key="1">
    <source>
        <dbReference type="SAM" id="MobiDB-lite"/>
    </source>
</evidence>
<comment type="caution">
    <text evidence="2">The sequence shown here is derived from an EMBL/GenBank/DDBJ whole genome shotgun (WGS) entry which is preliminary data.</text>
</comment>
<dbReference type="PANTHER" id="PTHR35704">
    <property type="entry name" value="OS02G0254600 PROTEIN"/>
    <property type="match status" value="1"/>
</dbReference>
<dbReference type="PANTHER" id="PTHR35704:SF1">
    <property type="entry name" value="OS02G0254600 PROTEIN"/>
    <property type="match status" value="1"/>
</dbReference>
<protein>
    <submittedName>
        <fullName evidence="2">Uncharacterized protein</fullName>
    </submittedName>
</protein>
<feature type="region of interest" description="Disordered" evidence="1">
    <location>
        <begin position="1"/>
        <end position="26"/>
    </location>
</feature>
<feature type="compositionally biased region" description="Basic and acidic residues" evidence="1">
    <location>
        <begin position="12"/>
        <end position="26"/>
    </location>
</feature>
<gene>
    <name evidence="2" type="ORF">QJS04_geneDACA008188</name>
</gene>
<organism evidence="2 3">
    <name type="scientific">Acorus gramineus</name>
    <name type="common">Dwarf sweet flag</name>
    <dbReference type="NCBI Taxonomy" id="55184"/>
    <lineage>
        <taxon>Eukaryota</taxon>
        <taxon>Viridiplantae</taxon>
        <taxon>Streptophyta</taxon>
        <taxon>Embryophyta</taxon>
        <taxon>Tracheophyta</taxon>
        <taxon>Spermatophyta</taxon>
        <taxon>Magnoliopsida</taxon>
        <taxon>Liliopsida</taxon>
        <taxon>Acoraceae</taxon>
        <taxon>Acorus</taxon>
    </lineage>
</organism>
<dbReference type="Proteomes" id="UP001179952">
    <property type="component" value="Unassembled WGS sequence"/>
</dbReference>
<proteinExistence type="predicted"/>